<keyword evidence="3" id="KW-1185">Reference proteome</keyword>
<dbReference type="AlphaFoldDB" id="A0A0A8L7C7"/>
<organism evidence="2 3">
    <name type="scientific">Kluyveromyces dobzhanskii CBS 2104</name>
    <dbReference type="NCBI Taxonomy" id="1427455"/>
    <lineage>
        <taxon>Eukaryota</taxon>
        <taxon>Fungi</taxon>
        <taxon>Dikarya</taxon>
        <taxon>Ascomycota</taxon>
        <taxon>Saccharomycotina</taxon>
        <taxon>Saccharomycetes</taxon>
        <taxon>Saccharomycetales</taxon>
        <taxon>Saccharomycetaceae</taxon>
        <taxon>Kluyveromyces</taxon>
    </lineage>
</organism>
<gene>
    <name evidence="2" type="ORF">KLDO_g3005</name>
</gene>
<protein>
    <submittedName>
        <fullName evidence="2">WGS project CCBQ000000000 data, contig 00046</fullName>
    </submittedName>
</protein>
<reference evidence="2 3" key="1">
    <citation type="submission" date="2014-03" db="EMBL/GenBank/DDBJ databases">
        <title>The genome of Kluyveromyces dobzhanskii.</title>
        <authorList>
            <person name="Nystedt B."/>
            <person name="Astrom S."/>
        </authorList>
    </citation>
    <scope>NUCLEOTIDE SEQUENCE [LARGE SCALE GENOMIC DNA]</scope>
    <source>
        <strain evidence="2 3">CBS 2104</strain>
    </source>
</reference>
<dbReference type="Proteomes" id="UP000031516">
    <property type="component" value="Unassembled WGS sequence"/>
</dbReference>
<dbReference type="EMBL" id="CCBQ010000040">
    <property type="protein sequence ID" value="CDO94749.1"/>
    <property type="molecule type" value="Genomic_DNA"/>
</dbReference>
<evidence type="ECO:0000313" key="3">
    <source>
        <dbReference type="Proteomes" id="UP000031516"/>
    </source>
</evidence>
<accession>A0A0A8L7C7</accession>
<keyword evidence="1" id="KW-0472">Membrane</keyword>
<dbReference type="InterPro" id="IPR024297">
    <property type="entry name" value="Pho86"/>
</dbReference>
<evidence type="ECO:0000313" key="2">
    <source>
        <dbReference type="EMBL" id="CDO94749.1"/>
    </source>
</evidence>
<feature type="transmembrane region" description="Helical" evidence="1">
    <location>
        <begin position="100"/>
        <end position="120"/>
    </location>
</feature>
<dbReference type="Pfam" id="PF11124">
    <property type="entry name" value="Pho86"/>
    <property type="match status" value="1"/>
</dbReference>
<comment type="caution">
    <text evidence="2">The sequence shown here is derived from an EMBL/GenBank/DDBJ whole genome shotgun (WGS) entry which is preliminary data.</text>
</comment>
<proteinExistence type="predicted"/>
<feature type="transmembrane region" description="Helical" evidence="1">
    <location>
        <begin position="55"/>
        <end position="74"/>
    </location>
</feature>
<sequence length="295" mass="33485">MVSIKQVDAHLDQPIDADAPPTIYGVPLKPEYSNAALNLSVDFIKQQCALLNMHLFWHPITVSSVFTCGLVYLATQSHFPGSANHVSGWLYQYLLMNKKELVTCVLVWAISASTFITLLSKITEMVFKRKSKLILDTNGQIIYGVDLKNLARGEKQDKTLLDNTQIIVYRDTPIAVVSVLENKPLSKKDSLVMGVSTIGCRRVYLKSGILEDLIDWALIRTKNHQKEHPQFKHGESMKLLVDVYSFETYTKKTLAKKGFSMIESYKLPENKFLAGMFGIKKELWGIQFHFEPKKN</sequence>
<keyword evidence="1" id="KW-0812">Transmembrane</keyword>
<name>A0A0A8L7C7_9SACH</name>
<dbReference type="OrthoDB" id="4082764at2759"/>
<keyword evidence="1" id="KW-1133">Transmembrane helix</keyword>
<evidence type="ECO:0000256" key="1">
    <source>
        <dbReference type="SAM" id="Phobius"/>
    </source>
</evidence>